<feature type="compositionally biased region" description="Low complexity" evidence="9">
    <location>
        <begin position="156"/>
        <end position="170"/>
    </location>
</feature>
<dbReference type="CDD" id="cd16916">
    <property type="entry name" value="HATPase_CheA-like"/>
    <property type="match status" value="1"/>
</dbReference>
<accession>A0A075WSJ2</accession>
<feature type="domain" description="CheW-like" evidence="12">
    <location>
        <begin position="634"/>
        <end position="765"/>
    </location>
</feature>
<evidence type="ECO:0000256" key="5">
    <source>
        <dbReference type="ARBA" id="ARBA00022777"/>
    </source>
</evidence>
<dbReference type="RefSeq" id="WP_028841746.1">
    <property type="nucleotide sequence ID" value="NZ_CP008796.1"/>
</dbReference>
<gene>
    <name evidence="14" type="ORF">HL41_02985</name>
</gene>
<dbReference type="OrthoDB" id="9803176at2"/>
<dbReference type="EMBL" id="CP008796">
    <property type="protein sequence ID" value="AIH03836.1"/>
    <property type="molecule type" value="Genomic_DNA"/>
</dbReference>
<feature type="domain" description="HPt" evidence="13">
    <location>
        <begin position="1"/>
        <end position="104"/>
    </location>
</feature>
<dbReference type="Pfam" id="PF01584">
    <property type="entry name" value="CheW"/>
    <property type="match status" value="2"/>
</dbReference>
<dbReference type="GO" id="GO:0005737">
    <property type="term" value="C:cytoplasm"/>
    <property type="evidence" value="ECO:0007669"/>
    <property type="project" value="InterPro"/>
</dbReference>
<dbReference type="PANTHER" id="PTHR43395:SF1">
    <property type="entry name" value="CHEMOTAXIS PROTEIN CHEA"/>
    <property type="match status" value="1"/>
</dbReference>
<dbReference type="InterPro" id="IPR036641">
    <property type="entry name" value="HPT_dom_sf"/>
</dbReference>
<dbReference type="SMART" id="SM01231">
    <property type="entry name" value="H-kinase_dim"/>
    <property type="match status" value="1"/>
</dbReference>
<protein>
    <recommendedName>
        <fullName evidence="2">histidine kinase</fullName>
        <ecNumber evidence="2">2.7.13.3</ecNumber>
    </recommendedName>
</protein>
<keyword evidence="3 7" id="KW-0597">Phosphoprotein</keyword>
<dbReference type="Gene3D" id="3.30.565.10">
    <property type="entry name" value="Histidine kinase-like ATPase, C-terminal domain"/>
    <property type="match status" value="1"/>
</dbReference>
<dbReference type="Gene3D" id="1.20.120.160">
    <property type="entry name" value="HPT domain"/>
    <property type="match status" value="1"/>
</dbReference>
<name>A0A075WSJ2_9BACT</name>
<dbReference type="InterPro" id="IPR036061">
    <property type="entry name" value="CheW-like_dom_sf"/>
</dbReference>
<dbReference type="GO" id="GO:0006935">
    <property type="term" value="P:chemotaxis"/>
    <property type="evidence" value="ECO:0007669"/>
    <property type="project" value="InterPro"/>
</dbReference>
<evidence type="ECO:0000256" key="1">
    <source>
        <dbReference type="ARBA" id="ARBA00000085"/>
    </source>
</evidence>
<dbReference type="InterPro" id="IPR005467">
    <property type="entry name" value="His_kinase_dom"/>
</dbReference>
<feature type="compositionally biased region" description="Basic and acidic residues" evidence="9">
    <location>
        <begin position="134"/>
        <end position="145"/>
    </location>
</feature>
<dbReference type="SUPFAM" id="SSF47384">
    <property type="entry name" value="Homodimeric domain of signal transducing histidine kinase"/>
    <property type="match status" value="1"/>
</dbReference>
<organism evidence="14 15">
    <name type="scientific">Thermodesulfobacterium commune DSM 2178</name>
    <dbReference type="NCBI Taxonomy" id="289377"/>
    <lineage>
        <taxon>Bacteria</taxon>
        <taxon>Pseudomonadati</taxon>
        <taxon>Thermodesulfobacteriota</taxon>
        <taxon>Thermodesulfobacteria</taxon>
        <taxon>Thermodesulfobacteriales</taxon>
        <taxon>Thermodesulfobacteriaceae</taxon>
        <taxon>Thermodesulfobacterium</taxon>
    </lineage>
</organism>
<dbReference type="SUPFAM" id="SSF52172">
    <property type="entry name" value="CheY-like"/>
    <property type="match status" value="1"/>
</dbReference>
<evidence type="ECO:0000259" key="11">
    <source>
        <dbReference type="PROSITE" id="PS50110"/>
    </source>
</evidence>
<dbReference type="Gene3D" id="2.30.30.40">
    <property type="entry name" value="SH3 Domains"/>
    <property type="match status" value="1"/>
</dbReference>
<dbReference type="SMART" id="SM00448">
    <property type="entry name" value="REC"/>
    <property type="match status" value="1"/>
</dbReference>
<dbReference type="PROSITE" id="PS50894">
    <property type="entry name" value="HPT"/>
    <property type="match status" value="1"/>
</dbReference>
<feature type="modified residue" description="Phosphohistidine" evidence="6">
    <location>
        <position position="47"/>
    </location>
</feature>
<sequence>MMFDEDILQDFLVEAKEAIANLEEGFLELEKDKENLEVIRSLFRSMHSLKGASGFFGFKSLESIAHFSEEILSKIRDGLLKPDDSIIDMLLKAVDWIKFIVQHLETHKEEPIDDNLLEFLVTLSNFTEKIKKGIKEEKSSEKPIEEPVQEISEKISQGTQQETSQETQQEPLQVPSEEAIPKKTLEESVEKEEKKEEKTQKMVEKLDDKKEKKESPQVATPQVELTETHIKVDVKLLDQLMNLAGELVLARNRVVQLSQKILDDDLTRSVQALSMITTEMQETIMKTRMQPIGTVFNKFPRIVRDLAKSLGKKVNLHLEGTETELDRSIIEAIKDPLTHLVRNAIDHGIEPPEERVQVGKREEGTIYLRAYQEGGQVVIEIEDDGRGIDVEKIRKKAVEKGFLTAEEAQRARESDLLALIFKPGFSTAEKVTQVSGRGVGMDVVKTNIEKLGGTIEINTIYGKGTTVRVKIPLTLAIIPALIVKSGGYKYAIPQVNLKELVNVDPNKDLLKVGSTDFYRLRGEIIPVLKLSEILKQSSNGEVLSKNLVILTTGERVLGLLVDEILNSEEIVVKPLGKWFKDIPVYSGATIMGDGALALILDVVGLSKFIGLSVEEVEKRLDAERITIKTSKDETYFLLLFDVGQDRLALPIALISRLDKVKADSIQIVGGKEVIIYEDQVVPVIRLENYLPLQGLPYQDSYIVLFFTERSKTCAILCSSIVDTIETTLEIEEGLYNNPGILGHKIIDGKTVLFIDIYKVIEMYDPEWFVVKFKEEVHTAKRILLAEDSPFFRNMMKNYLEAMGFEVECVENGREAIEKLHNDPNFDLVITDIEMPEMDGFELLKELRGNPQFKNLPVIVVTALAGEEVKRKVFEFGANGYEVKLQRDQVLERIKQLLS</sequence>
<comment type="catalytic activity">
    <reaction evidence="1">
        <text>ATP + protein L-histidine = ADP + protein N-phospho-L-histidine.</text>
        <dbReference type="EC" id="2.7.13.3"/>
    </reaction>
</comment>
<dbReference type="SUPFAM" id="SSF50341">
    <property type="entry name" value="CheW-like"/>
    <property type="match status" value="2"/>
</dbReference>
<dbReference type="InterPro" id="IPR003594">
    <property type="entry name" value="HATPase_dom"/>
</dbReference>
<dbReference type="SMART" id="SM00260">
    <property type="entry name" value="CheW"/>
    <property type="match status" value="2"/>
</dbReference>
<evidence type="ECO:0000313" key="14">
    <source>
        <dbReference type="EMBL" id="AIH03836.1"/>
    </source>
</evidence>
<dbReference type="InterPro" id="IPR004105">
    <property type="entry name" value="CheA-like_dim"/>
</dbReference>
<feature type="compositionally biased region" description="Basic and acidic residues" evidence="9">
    <location>
        <begin position="179"/>
        <end position="215"/>
    </location>
</feature>
<evidence type="ECO:0000256" key="3">
    <source>
        <dbReference type="ARBA" id="ARBA00022553"/>
    </source>
</evidence>
<dbReference type="Gene3D" id="1.10.287.560">
    <property type="entry name" value="Histidine kinase CheA-like, homodimeric domain"/>
    <property type="match status" value="1"/>
</dbReference>
<dbReference type="InterPro" id="IPR051315">
    <property type="entry name" value="Bact_Chemotaxis_CheA"/>
</dbReference>
<dbReference type="PROSITE" id="PS50851">
    <property type="entry name" value="CHEW"/>
    <property type="match status" value="2"/>
</dbReference>
<evidence type="ECO:0000313" key="15">
    <source>
        <dbReference type="Proteomes" id="UP000028481"/>
    </source>
</evidence>
<dbReference type="PaxDb" id="289377-HL41_02985"/>
<feature type="region of interest" description="Disordered" evidence="9">
    <location>
        <begin position="134"/>
        <end position="220"/>
    </location>
</feature>
<dbReference type="SUPFAM" id="SSF47226">
    <property type="entry name" value="Histidine-containing phosphotransfer domain, HPT domain"/>
    <property type="match status" value="1"/>
</dbReference>
<dbReference type="Pfam" id="PF02518">
    <property type="entry name" value="HATPase_c"/>
    <property type="match status" value="1"/>
</dbReference>
<dbReference type="GO" id="GO:0000155">
    <property type="term" value="F:phosphorelay sensor kinase activity"/>
    <property type="evidence" value="ECO:0007669"/>
    <property type="project" value="InterPro"/>
</dbReference>
<evidence type="ECO:0000256" key="6">
    <source>
        <dbReference type="PROSITE-ProRule" id="PRU00110"/>
    </source>
</evidence>
<dbReference type="PANTHER" id="PTHR43395">
    <property type="entry name" value="SENSOR HISTIDINE KINASE CHEA"/>
    <property type="match status" value="1"/>
</dbReference>
<dbReference type="KEGG" id="tcm:HL41_02985"/>
<dbReference type="PRINTS" id="PR00344">
    <property type="entry name" value="BCTRLSENSOR"/>
</dbReference>
<dbReference type="InterPro" id="IPR004358">
    <property type="entry name" value="Sig_transdc_His_kin-like_C"/>
</dbReference>
<keyword evidence="4" id="KW-0808">Transferase</keyword>
<feature type="domain" description="Histidine kinase" evidence="10">
    <location>
        <begin position="259"/>
        <end position="475"/>
    </location>
</feature>
<dbReference type="Gene3D" id="2.40.50.180">
    <property type="entry name" value="CheA-289, Domain 4"/>
    <property type="match status" value="1"/>
</dbReference>
<reference evidence="14 15" key="1">
    <citation type="journal article" date="2015" name="Genome Announc.">
        <title>Genome Sequence of a Sulfate-Reducing Thermophilic Bacterium, Thermodesulfobacterium commune DSM 2178T (Phylum Thermodesulfobacteria).</title>
        <authorList>
            <person name="Bhatnagar S."/>
            <person name="Badger J.H."/>
            <person name="Madupu R."/>
            <person name="Khouri H.M."/>
            <person name="O'Connor E.M."/>
            <person name="Robb F.T."/>
            <person name="Ward N.L."/>
            <person name="Eisen J.A."/>
        </authorList>
    </citation>
    <scope>NUCLEOTIDE SEQUENCE [LARGE SCALE GENOMIC DNA]</scope>
    <source>
        <strain evidence="14 15">DSM 2178</strain>
    </source>
</reference>
<evidence type="ECO:0000259" key="10">
    <source>
        <dbReference type="PROSITE" id="PS50109"/>
    </source>
</evidence>
<keyword evidence="5" id="KW-0418">Kinase</keyword>
<evidence type="ECO:0000256" key="9">
    <source>
        <dbReference type="SAM" id="MobiDB-lite"/>
    </source>
</evidence>
<dbReference type="FunFam" id="3.30.565.10:FF:000016">
    <property type="entry name" value="Chemotaxis protein CheA, putative"/>
    <property type="match status" value="1"/>
</dbReference>
<evidence type="ECO:0000259" key="13">
    <source>
        <dbReference type="PROSITE" id="PS50894"/>
    </source>
</evidence>
<dbReference type="InterPro" id="IPR037006">
    <property type="entry name" value="CheA-like_homodim_sf"/>
</dbReference>
<dbReference type="EC" id="2.7.13.3" evidence="2"/>
<dbReference type="InterPro" id="IPR011006">
    <property type="entry name" value="CheY-like_superfamily"/>
</dbReference>
<dbReference type="SUPFAM" id="SSF55874">
    <property type="entry name" value="ATPase domain of HSP90 chaperone/DNA topoisomerase II/histidine kinase"/>
    <property type="match status" value="1"/>
</dbReference>
<evidence type="ECO:0000256" key="2">
    <source>
        <dbReference type="ARBA" id="ARBA00012438"/>
    </source>
</evidence>
<dbReference type="InterPro" id="IPR008207">
    <property type="entry name" value="Sig_transdc_His_kin_Hpt_dom"/>
</dbReference>
<keyword evidence="15" id="KW-1185">Reference proteome</keyword>
<dbReference type="InterPro" id="IPR036890">
    <property type="entry name" value="HATPase_C_sf"/>
</dbReference>
<dbReference type="CDD" id="cd00088">
    <property type="entry name" value="HPT"/>
    <property type="match status" value="1"/>
</dbReference>
<dbReference type="Gene3D" id="3.40.50.2300">
    <property type="match status" value="1"/>
</dbReference>
<evidence type="ECO:0000256" key="8">
    <source>
        <dbReference type="SAM" id="Coils"/>
    </source>
</evidence>
<feature type="domain" description="Response regulatory" evidence="11">
    <location>
        <begin position="781"/>
        <end position="898"/>
    </location>
</feature>
<dbReference type="PROSITE" id="PS50110">
    <property type="entry name" value="RESPONSE_REGULATORY"/>
    <property type="match status" value="1"/>
</dbReference>
<dbReference type="InterPro" id="IPR036097">
    <property type="entry name" value="HisK_dim/P_sf"/>
</dbReference>
<proteinExistence type="predicted"/>
<dbReference type="Pfam" id="PF02895">
    <property type="entry name" value="H-kinase_dim"/>
    <property type="match status" value="1"/>
</dbReference>
<evidence type="ECO:0000256" key="4">
    <source>
        <dbReference type="ARBA" id="ARBA00022679"/>
    </source>
</evidence>
<feature type="modified residue" description="4-aspartylphosphate" evidence="7">
    <location>
        <position position="831"/>
    </location>
</feature>
<dbReference type="InterPro" id="IPR002545">
    <property type="entry name" value="CheW-lke_dom"/>
</dbReference>
<dbReference type="SMART" id="SM00073">
    <property type="entry name" value="HPT"/>
    <property type="match status" value="1"/>
</dbReference>
<evidence type="ECO:0000256" key="7">
    <source>
        <dbReference type="PROSITE-ProRule" id="PRU00169"/>
    </source>
</evidence>
<dbReference type="Pfam" id="PF00072">
    <property type="entry name" value="Response_reg"/>
    <property type="match status" value="1"/>
</dbReference>
<evidence type="ECO:0000259" key="12">
    <source>
        <dbReference type="PROSITE" id="PS50851"/>
    </source>
</evidence>
<dbReference type="CDD" id="cd00731">
    <property type="entry name" value="CheA_reg"/>
    <property type="match status" value="1"/>
</dbReference>
<dbReference type="Proteomes" id="UP000028481">
    <property type="component" value="Chromosome"/>
</dbReference>
<dbReference type="Pfam" id="PF01627">
    <property type="entry name" value="Hpt"/>
    <property type="match status" value="1"/>
</dbReference>
<feature type="coiled-coil region" evidence="8">
    <location>
        <begin position="12"/>
        <end position="39"/>
    </location>
</feature>
<dbReference type="eggNOG" id="COG0643">
    <property type="taxonomic scope" value="Bacteria"/>
</dbReference>
<dbReference type="SMART" id="SM00387">
    <property type="entry name" value="HATPase_c"/>
    <property type="match status" value="1"/>
</dbReference>
<dbReference type="STRING" id="289377.HL41_02985"/>
<keyword evidence="8" id="KW-0175">Coiled coil</keyword>
<dbReference type="HOGENOM" id="CLU_000650_5_2_0"/>
<dbReference type="PROSITE" id="PS50109">
    <property type="entry name" value="HIS_KIN"/>
    <property type="match status" value="1"/>
</dbReference>
<dbReference type="InterPro" id="IPR001789">
    <property type="entry name" value="Sig_transdc_resp-reg_receiver"/>
</dbReference>
<feature type="domain" description="CheW-like" evidence="12">
    <location>
        <begin position="477"/>
        <end position="611"/>
    </location>
</feature>
<dbReference type="AlphaFoldDB" id="A0A075WSJ2"/>